<dbReference type="Pfam" id="PF00990">
    <property type="entry name" value="GGDEF"/>
    <property type="match status" value="1"/>
</dbReference>
<keyword evidence="5" id="KW-0614">Plasmid</keyword>
<dbReference type="InterPro" id="IPR043128">
    <property type="entry name" value="Rev_trsase/Diguanyl_cyclase"/>
</dbReference>
<dbReference type="SUPFAM" id="SSF55785">
    <property type="entry name" value="PYP-like sensor domain (PAS domain)"/>
    <property type="match status" value="1"/>
</dbReference>
<dbReference type="NCBIfam" id="TIGR00254">
    <property type="entry name" value="GGDEF"/>
    <property type="match status" value="1"/>
</dbReference>
<evidence type="ECO:0000259" key="4">
    <source>
        <dbReference type="PROSITE" id="PS50887"/>
    </source>
</evidence>
<organism evidence="5 6">
    <name type="scientific">Rhizobium rosettiformans</name>
    <dbReference type="NCBI Taxonomy" id="1368430"/>
    <lineage>
        <taxon>Bacteria</taxon>
        <taxon>Pseudomonadati</taxon>
        <taxon>Pseudomonadota</taxon>
        <taxon>Alphaproteobacteria</taxon>
        <taxon>Hyphomicrobiales</taxon>
        <taxon>Rhizobiaceae</taxon>
        <taxon>Rhizobium/Agrobacterium group</taxon>
        <taxon>Rhizobium</taxon>
    </lineage>
</organism>
<sequence>MTDTSSKPYSEIMAGDVFRKVAMEIADGVIGMSKDGIIRFANPAAEEIFGWRPGDLIGKRLDVLLPDRVRRNHDALVAGFRAGLVETRRMGQRGNGILGRRADGSEVNLGITILKTEADGEPLLIAVVRDVSEVVKQQEELKKLAETDFLTGLMNRRAFFERASFLVEEQGVGSHSVIIFDLDHFKSINDRFGHQTGDRVLTLFSTLLRQAVRPADLAARYGGEEFIALCRGTTRAEAIEIAESVAEQTRKQCFFGGAGRPISITVSAGVATLDHDLDDTLRRADAALYEAKHAGRDRVSAAA</sequence>
<dbReference type="CDD" id="cd01949">
    <property type="entry name" value="GGDEF"/>
    <property type="match status" value="1"/>
</dbReference>
<evidence type="ECO:0000256" key="2">
    <source>
        <dbReference type="ARBA" id="ARBA00034247"/>
    </source>
</evidence>
<dbReference type="EC" id="2.7.7.65" evidence="1"/>
<dbReference type="InterPro" id="IPR050469">
    <property type="entry name" value="Diguanylate_Cyclase"/>
</dbReference>
<dbReference type="Gene3D" id="3.30.70.270">
    <property type="match status" value="1"/>
</dbReference>
<name>A0ABX7F129_9HYPH</name>
<dbReference type="EMBL" id="CP032406">
    <property type="protein sequence ID" value="QRF54269.1"/>
    <property type="molecule type" value="Genomic_DNA"/>
</dbReference>
<keyword evidence="6" id="KW-1185">Reference proteome</keyword>
<dbReference type="InterPro" id="IPR029787">
    <property type="entry name" value="Nucleotide_cyclase"/>
</dbReference>
<dbReference type="Gene3D" id="3.30.450.20">
    <property type="entry name" value="PAS domain"/>
    <property type="match status" value="1"/>
</dbReference>
<evidence type="ECO:0000313" key="6">
    <source>
        <dbReference type="Proteomes" id="UP000596351"/>
    </source>
</evidence>
<accession>A0ABX7F129</accession>
<dbReference type="Pfam" id="PF13426">
    <property type="entry name" value="PAS_9"/>
    <property type="match status" value="1"/>
</dbReference>
<dbReference type="NCBIfam" id="TIGR00229">
    <property type="entry name" value="sensory_box"/>
    <property type="match status" value="1"/>
</dbReference>
<dbReference type="CDD" id="cd00130">
    <property type="entry name" value="PAS"/>
    <property type="match status" value="1"/>
</dbReference>
<dbReference type="PANTHER" id="PTHR45138">
    <property type="entry name" value="REGULATORY COMPONENTS OF SENSORY TRANSDUCTION SYSTEM"/>
    <property type="match status" value="1"/>
</dbReference>
<dbReference type="PROSITE" id="PS50887">
    <property type="entry name" value="GGDEF"/>
    <property type="match status" value="1"/>
</dbReference>
<geneLocation type="plasmid" evidence="5 6">
    <name>p1</name>
</geneLocation>
<dbReference type="SMART" id="SM00267">
    <property type="entry name" value="GGDEF"/>
    <property type="match status" value="1"/>
</dbReference>
<feature type="domain" description="PAS" evidence="3">
    <location>
        <begin position="14"/>
        <end position="67"/>
    </location>
</feature>
<dbReference type="InterPro" id="IPR000014">
    <property type="entry name" value="PAS"/>
</dbReference>
<evidence type="ECO:0000256" key="1">
    <source>
        <dbReference type="ARBA" id="ARBA00012528"/>
    </source>
</evidence>
<dbReference type="RefSeq" id="WP_203020734.1">
    <property type="nucleotide sequence ID" value="NZ_CP032406.1"/>
</dbReference>
<gene>
    <name evidence="5" type="ORF">D4A92_22325</name>
</gene>
<dbReference type="Proteomes" id="UP000596351">
    <property type="component" value="Plasmid p1"/>
</dbReference>
<evidence type="ECO:0000313" key="5">
    <source>
        <dbReference type="EMBL" id="QRF54269.1"/>
    </source>
</evidence>
<dbReference type="InterPro" id="IPR035965">
    <property type="entry name" value="PAS-like_dom_sf"/>
</dbReference>
<reference evidence="5 6" key="1">
    <citation type="submission" date="2018-09" db="EMBL/GenBank/DDBJ databases">
        <title>Rhizobium sp. MAE2-X.</title>
        <authorList>
            <person name="Lee Y."/>
            <person name="Jeon C.O."/>
        </authorList>
    </citation>
    <scope>NUCLEOTIDE SEQUENCE [LARGE SCALE GENOMIC DNA]</scope>
    <source>
        <strain evidence="5 6">MAE2-X</strain>
        <plasmid evidence="5 6">p1</plasmid>
    </source>
</reference>
<dbReference type="InterPro" id="IPR000160">
    <property type="entry name" value="GGDEF_dom"/>
</dbReference>
<dbReference type="SMART" id="SM00091">
    <property type="entry name" value="PAS"/>
    <property type="match status" value="1"/>
</dbReference>
<comment type="catalytic activity">
    <reaction evidence="2">
        <text>2 GTP = 3',3'-c-di-GMP + 2 diphosphate</text>
        <dbReference type="Rhea" id="RHEA:24898"/>
        <dbReference type="ChEBI" id="CHEBI:33019"/>
        <dbReference type="ChEBI" id="CHEBI:37565"/>
        <dbReference type="ChEBI" id="CHEBI:58805"/>
        <dbReference type="EC" id="2.7.7.65"/>
    </reaction>
</comment>
<dbReference type="SUPFAM" id="SSF55073">
    <property type="entry name" value="Nucleotide cyclase"/>
    <property type="match status" value="1"/>
</dbReference>
<proteinExistence type="predicted"/>
<dbReference type="PANTHER" id="PTHR45138:SF9">
    <property type="entry name" value="DIGUANYLATE CYCLASE DGCM-RELATED"/>
    <property type="match status" value="1"/>
</dbReference>
<evidence type="ECO:0000259" key="3">
    <source>
        <dbReference type="PROSITE" id="PS50112"/>
    </source>
</evidence>
<feature type="domain" description="GGDEF" evidence="4">
    <location>
        <begin position="173"/>
        <end position="303"/>
    </location>
</feature>
<dbReference type="PROSITE" id="PS50112">
    <property type="entry name" value="PAS"/>
    <property type="match status" value="1"/>
</dbReference>
<protein>
    <recommendedName>
        <fullName evidence="1">diguanylate cyclase</fullName>
        <ecNumber evidence="1">2.7.7.65</ecNumber>
    </recommendedName>
</protein>